<proteinExistence type="predicted"/>
<sequence length="1851" mass="201041">MKTSCTPLALALALALGSVQAPAAAADQAALARLLAAPRLDVAATDSLYRHAVLDSAGVDGLYRQLETLSRSDASADARAMAQVAQGYLHWRQGDGAQALAAAGQALAQAPNVDAHLLQARLLEARGDLAAAAAQYRQALAGSGDAAEQELLRLRLALLDGDDAAAALAALAQQRPQAWRNRAAAVLAVLGQPRQALAQYRPGDAYAQQIRAAGWALAAGADPAAREHAWAAFAHAGNAIDRRYALALLMESYRDQGTLADAVDFLQAQPPQPELQQATVDALLELQRYDAAIALVRGARDPELRQRLLGILELAGRQQEMVAEYRSLIQQQPQRLDGYVGLAAHYMAQGEQDQALAVYRQLFDGNRGRPDVLLPAARQMAAMGLQEQALGLLGQAGATPALATEVKFFLFETLLAQGQDAQAAQVLQELRQLAPPGDQLQVEIADGYERLQQPQQALDVLAALERARPQGLDYDLQVRIAELTFRTGHAEQSLERWRALWAQARLPARRNYLERQIVKVARSLDRLDQLADELEAQQSQGTLQRSGLDLLVALSLAQDDRARAEAALARFTRASGAGPTDELLQLADLYTRLDDMPRLEQTLRRLLQADPDNAGIYLRKLAVSTLRQPMPGADGEPESPQAQAQRVERLLQQLQAGSARADAEDLRFAAGVYAMAGLDGRAIDDYRRALALAPDDADSLLQLADLLKRQRRSGEAVAMLQYVAESAADGKTFALAIDGLIGVLAAEPGRRLRSDDPLPPPAAVLGWAQRRVMERFVRDGDDYALYSLLADLGQAQSDFDLQLRSLDNALALAGDQRPLLLRQLVTLASGSANGDASGPAIGDNARKLIYGRRLIALKREFPPDFYADLGKSLLAGGDRLGAERAFAAMTDIGGLVNVAQVKGDTYAGQGYAEQALLNYGQALARDRGNLELVLKTSILLEQQGQLQAASRWYWQGLRSLVLRQPLQDNGLANDGGLDAQRYFPSLLEGLLLTWPEAPAAQRQILEPLQQLFEQTLAQADPEGPQLLARQVRLNLVLALARRIAESGNDFAQVDGFDAAIAARFADDPAQRAGALYYRRLTGRAEPVATADWVMRGLGVQTGAGDKHGNVGLALAIAAASGDRAQVGALVEAALAAESGWRQAQARDPQADPGPDTLYLLLVQGMNRLPRQMFLEQVLAPLQAAPFREQVLFNLYRGAPDAYAQLERLAGSALLRDDTLIERLAAHGNDPLPYLAERHAAGAADAGGAQALTARFDADQRIALYERLGARAGEGRGRSMLQQTLVRQLLLQPLDRQQQARLLESLGKDMQVLPDGQEPSAAYFLNTLLVLDCAPANRGLLQQAAERLARRYPDGRHLPELLAVYFAGEREQAFAQLQALHADIGERAGNYPAEIAHRFFPEQRQLRIERFLAATAPGDADIAEFYREFVVQAASSADPPDRGTLARYYRKLAALAPDNAAFQAGLLDLLLQERDVAGFNRQLQDYVARNPGQREAATLLVLGYRLQHQPQQALAVEQASGVDADDVAWMVQSLNKASAPRQGAYAPDFGRLLLQVYHDYETAEPEAPVVRAVAAQRRIDAERDEAGRDLRTLAQAYADAPDRAAGVLRGLWRNAMPGERQRLLISRFDLQGRPQVDETGLPPAGVPDLLAAMAALAPVSAEFESWLRALPPEQRQRQQRLYDLLAQGLQAQGRVAERFQQLLGQLSAGGIGGHDLQLLATMAVRTGAQLDDGQRQALVQRLRRMPLLAPEQRTLLAQVFAVAGDNDTAAQLLDAALLQALYPDAAGSPGYDPWMRPEAIVVAIADGLGQWPDREAARRTWSRLLERIDQERAASSVKLPEPAPPAWLRQTR</sequence>
<dbReference type="InterPro" id="IPR011990">
    <property type="entry name" value="TPR-like_helical_dom_sf"/>
</dbReference>
<dbReference type="SUPFAM" id="SSF48452">
    <property type="entry name" value="TPR-like"/>
    <property type="match status" value="1"/>
</dbReference>
<feature type="region of interest" description="Disordered" evidence="2">
    <location>
        <begin position="1831"/>
        <end position="1851"/>
    </location>
</feature>
<feature type="repeat" description="TPR" evidence="1">
    <location>
        <begin position="580"/>
        <end position="613"/>
    </location>
</feature>
<feature type="chain" id="PRO_5015491682" description="Cellulose synthase" evidence="3">
    <location>
        <begin position="24"/>
        <end position="1851"/>
    </location>
</feature>
<feature type="signal peptide" evidence="3">
    <location>
        <begin position="1"/>
        <end position="23"/>
    </location>
</feature>
<dbReference type="SMART" id="SM00028">
    <property type="entry name" value="TPR"/>
    <property type="match status" value="5"/>
</dbReference>
<keyword evidence="3" id="KW-0732">Signal</keyword>
<comment type="caution">
    <text evidence="4">The sequence shown here is derived from an EMBL/GenBank/DDBJ whole genome shotgun (WGS) entry which is preliminary data.</text>
</comment>
<protein>
    <recommendedName>
        <fullName evidence="6">Cellulose synthase</fullName>
    </recommendedName>
</protein>
<evidence type="ECO:0000313" key="4">
    <source>
        <dbReference type="EMBL" id="PPT77551.1"/>
    </source>
</evidence>
<organism evidence="4 5">
    <name type="scientific">Xanthomonas arboricola pv. populi</name>
    <dbReference type="NCBI Taxonomy" id="487823"/>
    <lineage>
        <taxon>Bacteria</taxon>
        <taxon>Pseudomonadati</taxon>
        <taxon>Pseudomonadota</taxon>
        <taxon>Gammaproteobacteria</taxon>
        <taxon>Lysobacterales</taxon>
        <taxon>Lysobacteraceae</taxon>
        <taxon>Xanthomonas</taxon>
    </lineage>
</organism>
<dbReference type="EMBL" id="MIGV01000004">
    <property type="protein sequence ID" value="PPT77551.1"/>
    <property type="molecule type" value="Genomic_DNA"/>
</dbReference>
<evidence type="ECO:0000256" key="1">
    <source>
        <dbReference type="PROSITE-ProRule" id="PRU00339"/>
    </source>
</evidence>
<accession>A0A2S6Z7M9</accession>
<evidence type="ECO:0000256" key="2">
    <source>
        <dbReference type="SAM" id="MobiDB-lite"/>
    </source>
</evidence>
<name>A0A2S6Z7M9_9XANT</name>
<dbReference type="PROSITE" id="PS50005">
    <property type="entry name" value="TPR"/>
    <property type="match status" value="1"/>
</dbReference>
<evidence type="ECO:0008006" key="6">
    <source>
        <dbReference type="Google" id="ProtNLM"/>
    </source>
</evidence>
<evidence type="ECO:0000256" key="3">
    <source>
        <dbReference type="SAM" id="SignalP"/>
    </source>
</evidence>
<gene>
    <name evidence="4" type="ORF">XaplCFBP3122_06230</name>
</gene>
<dbReference type="Proteomes" id="UP000238270">
    <property type="component" value="Unassembled WGS sequence"/>
</dbReference>
<dbReference type="InterPro" id="IPR019734">
    <property type="entry name" value="TPR_rpt"/>
</dbReference>
<evidence type="ECO:0000313" key="5">
    <source>
        <dbReference type="Proteomes" id="UP000238270"/>
    </source>
</evidence>
<dbReference type="Gene3D" id="1.25.40.10">
    <property type="entry name" value="Tetratricopeptide repeat domain"/>
    <property type="match status" value="3"/>
</dbReference>
<keyword evidence="1" id="KW-0802">TPR repeat</keyword>
<dbReference type="RefSeq" id="WP_104597338.1">
    <property type="nucleotide sequence ID" value="NZ_MIGV01000004.1"/>
</dbReference>
<reference evidence="4 5" key="1">
    <citation type="submission" date="2016-08" db="EMBL/GenBank/DDBJ databases">
        <title>Evolution of the type three secretion system and type three effector repertoires in Xanthomonas.</title>
        <authorList>
            <person name="Merda D."/>
            <person name="Briand M."/>
            <person name="Bosis E."/>
            <person name="Rousseau C."/>
            <person name="Portier P."/>
            <person name="Jacques M.-A."/>
            <person name="Fischer-Le Saux M."/>
        </authorList>
    </citation>
    <scope>NUCLEOTIDE SEQUENCE [LARGE SCALE GENOMIC DNA]</scope>
    <source>
        <strain evidence="4 5">CFBP 3122</strain>
    </source>
</reference>